<evidence type="ECO:0000256" key="1">
    <source>
        <dbReference type="SAM" id="MobiDB-lite"/>
    </source>
</evidence>
<evidence type="ECO:0000313" key="2">
    <source>
        <dbReference type="EMBL" id="ABQ28360.1"/>
    </source>
</evidence>
<dbReference type="HOGENOM" id="CLU_386741_0_0_7"/>
<dbReference type="Gene3D" id="1.25.40.10">
    <property type="entry name" value="Tetratricopeptide repeat domain"/>
    <property type="match status" value="2"/>
</dbReference>
<feature type="region of interest" description="Disordered" evidence="1">
    <location>
        <begin position="665"/>
        <end position="684"/>
    </location>
</feature>
<organism evidence="2 3">
    <name type="scientific">Geotalea uraniireducens (strain Rf4)</name>
    <name type="common">Geobacter uraniireducens</name>
    <dbReference type="NCBI Taxonomy" id="351605"/>
    <lineage>
        <taxon>Bacteria</taxon>
        <taxon>Pseudomonadati</taxon>
        <taxon>Thermodesulfobacteriota</taxon>
        <taxon>Desulfuromonadia</taxon>
        <taxon>Geobacterales</taxon>
        <taxon>Geobacteraceae</taxon>
        <taxon>Geotalea</taxon>
    </lineage>
</organism>
<gene>
    <name evidence="2" type="ordered locus">Gura_4217</name>
</gene>
<dbReference type="InterPro" id="IPR019734">
    <property type="entry name" value="TPR_rpt"/>
</dbReference>
<accession>A5G992</accession>
<dbReference type="Pfam" id="PF13432">
    <property type="entry name" value="TPR_16"/>
    <property type="match status" value="1"/>
</dbReference>
<dbReference type="InterPro" id="IPR011990">
    <property type="entry name" value="TPR-like_helical_dom_sf"/>
</dbReference>
<name>A5G992_GEOUR</name>
<dbReference type="SUPFAM" id="SSF48452">
    <property type="entry name" value="TPR-like"/>
    <property type="match status" value="1"/>
</dbReference>
<sequence length="684" mass="77423">MCLMVAPEAMAQGLTRLQGVEINRHGSYTRIIFKLDNLFTYSLTQLPNQIRLTLKSADSPRFRRFNSYSDTHIGGVAFSQRGNDVHVAIAAKNTITGVRILDQAENVLTVDVGSFPGQQDAPAIVPGRERILSGTEKLIREFDPPLRAEIPFIPTDSRQLQKVIAGEDVLLFQKGEGFLYTEKAAEAVEVFSYFLNKDTPMRALASYRQGEALYLLERYEPALKAFREGERLWPEYLSLNPAATFYYADSIARMGNLADGRRLLVRLIAQLADKTYAPMLLDRLADILARNGREKEAVTIYKTVAENFAGSKAANHAALKLADRRVFFVGFEDYQSLMRIYQDIYKSSGDVFLRDDAHFKAAFLESLYGQSETALAAICQYEKLYPQGIFVAIARGIREDLLLQVYRERYAAKDYEGVVKLAQQNRDYLSRCFTDDQFIRRLSEGFADIHKPVAELELLHYLAEREWAASAAPFMYGRIIDNAVTLDDIPQAEATARSFLIRFPRHPDTHHVLEHLGEISFFKKDMSGVVAELSWLFKPGVKAEFLNSYYYLGKALATSRDYKRADMTLTRYVDGLRQAGMSSPLAGDAYFTVGSGRKKVGDYRGAMVAYRTGLETAGNEMRDQFLYTMGELNLHQKNYKEAKVLWDRIVKEGSDPVWRKMAQQAISDQEWQENNGGRASGLSK</sequence>
<dbReference type="SMART" id="SM00028">
    <property type="entry name" value="TPR"/>
    <property type="match status" value="4"/>
</dbReference>
<dbReference type="EMBL" id="CP000698">
    <property type="protein sequence ID" value="ABQ28360.1"/>
    <property type="molecule type" value="Genomic_DNA"/>
</dbReference>
<dbReference type="STRING" id="351605.Gura_4217"/>
<dbReference type="Proteomes" id="UP000006695">
    <property type="component" value="Chromosome"/>
</dbReference>
<reference evidence="2 3" key="1">
    <citation type="submission" date="2007-05" db="EMBL/GenBank/DDBJ databases">
        <title>Complete sequence of Geobacter uraniireducens Rf4.</title>
        <authorList>
            <consortium name="US DOE Joint Genome Institute"/>
            <person name="Copeland A."/>
            <person name="Lucas S."/>
            <person name="Lapidus A."/>
            <person name="Barry K."/>
            <person name="Detter J.C."/>
            <person name="Glavina del Rio T."/>
            <person name="Hammon N."/>
            <person name="Israni S."/>
            <person name="Dalin E."/>
            <person name="Tice H."/>
            <person name="Pitluck S."/>
            <person name="Chertkov O."/>
            <person name="Brettin T."/>
            <person name="Bruce D."/>
            <person name="Han C."/>
            <person name="Schmutz J."/>
            <person name="Larimer F."/>
            <person name="Land M."/>
            <person name="Hauser L."/>
            <person name="Kyrpides N."/>
            <person name="Mikhailova N."/>
            <person name="Shelobolina E."/>
            <person name="Aklujkar M."/>
            <person name="Lovley D."/>
            <person name="Richardson P."/>
        </authorList>
    </citation>
    <scope>NUCLEOTIDE SEQUENCE [LARGE SCALE GENOMIC DNA]</scope>
    <source>
        <strain evidence="2 3">Rf4</strain>
    </source>
</reference>
<keyword evidence="3" id="KW-1185">Reference proteome</keyword>
<protein>
    <submittedName>
        <fullName evidence="2">TPR repeat-containing protein</fullName>
    </submittedName>
</protein>
<proteinExistence type="predicted"/>
<dbReference type="KEGG" id="gur:Gura_4217"/>
<dbReference type="AlphaFoldDB" id="A5G992"/>
<evidence type="ECO:0000313" key="3">
    <source>
        <dbReference type="Proteomes" id="UP000006695"/>
    </source>
</evidence>